<keyword evidence="4" id="KW-0472">Membrane</keyword>
<evidence type="ECO:0000256" key="1">
    <source>
        <dbReference type="ARBA" id="ARBA00022475"/>
    </source>
</evidence>
<name>A0A645CJB8_9ZZZZ</name>
<evidence type="ECO:0000256" key="4">
    <source>
        <dbReference type="ARBA" id="ARBA00023136"/>
    </source>
</evidence>
<gene>
    <name evidence="6" type="ORF">SDC9_124012</name>
</gene>
<proteinExistence type="predicted"/>
<keyword evidence="2" id="KW-0812">Transmembrane</keyword>
<comment type="caution">
    <text evidence="6">The sequence shown here is derived from an EMBL/GenBank/DDBJ whole genome shotgun (WGS) entry which is preliminary data.</text>
</comment>
<sequence length="74" mass="8151">MAIALEQEMKAKAQEARAKVIEAEAEVPKAMAEAFRSGNMGIMDFYRMKNIQSDTDMRDAIAKPQGGAKEESSK</sequence>
<dbReference type="Pfam" id="PF12127">
    <property type="entry name" value="FloA"/>
    <property type="match status" value="1"/>
</dbReference>
<dbReference type="EMBL" id="VSSQ01027655">
    <property type="protein sequence ID" value="MPM77013.1"/>
    <property type="molecule type" value="Genomic_DNA"/>
</dbReference>
<organism evidence="6">
    <name type="scientific">bioreactor metagenome</name>
    <dbReference type="NCBI Taxonomy" id="1076179"/>
    <lineage>
        <taxon>unclassified sequences</taxon>
        <taxon>metagenomes</taxon>
        <taxon>ecological metagenomes</taxon>
    </lineage>
</organism>
<reference evidence="6" key="1">
    <citation type="submission" date="2019-08" db="EMBL/GenBank/DDBJ databases">
        <authorList>
            <person name="Kucharzyk K."/>
            <person name="Murdoch R.W."/>
            <person name="Higgins S."/>
            <person name="Loffler F."/>
        </authorList>
    </citation>
    <scope>NUCLEOTIDE SEQUENCE</scope>
</reference>
<evidence type="ECO:0000313" key="6">
    <source>
        <dbReference type="EMBL" id="MPM77013.1"/>
    </source>
</evidence>
<evidence type="ECO:0000256" key="3">
    <source>
        <dbReference type="ARBA" id="ARBA00022989"/>
    </source>
</evidence>
<dbReference type="AlphaFoldDB" id="A0A645CJB8"/>
<keyword evidence="1" id="KW-1003">Cell membrane</keyword>
<protein>
    <submittedName>
        <fullName evidence="6">Uncharacterized protein</fullName>
    </submittedName>
</protein>
<feature type="coiled-coil region" evidence="5">
    <location>
        <begin position="6"/>
        <end position="33"/>
    </location>
</feature>
<evidence type="ECO:0000256" key="5">
    <source>
        <dbReference type="SAM" id="Coils"/>
    </source>
</evidence>
<dbReference type="InterPro" id="IPR022853">
    <property type="entry name" value="FloA"/>
</dbReference>
<evidence type="ECO:0000256" key="2">
    <source>
        <dbReference type="ARBA" id="ARBA00022692"/>
    </source>
</evidence>
<keyword evidence="5" id="KW-0175">Coiled coil</keyword>
<keyword evidence="3" id="KW-1133">Transmembrane helix</keyword>
<accession>A0A645CJB8</accession>